<name>A0A167PCW2_9GAMM</name>
<evidence type="ECO:0000313" key="4">
    <source>
        <dbReference type="Proteomes" id="UP000076661"/>
    </source>
</evidence>
<dbReference type="PATRIC" id="fig|1365257.3.peg.42"/>
<organism evidence="3 4">
    <name type="scientific">Pseudoalteromonas luteoviolacea S4060-1</name>
    <dbReference type="NCBI Taxonomy" id="1365257"/>
    <lineage>
        <taxon>Bacteria</taxon>
        <taxon>Pseudomonadati</taxon>
        <taxon>Pseudomonadota</taxon>
        <taxon>Gammaproteobacteria</taxon>
        <taxon>Alteromonadales</taxon>
        <taxon>Pseudoalteromonadaceae</taxon>
        <taxon>Pseudoalteromonas</taxon>
    </lineage>
</organism>
<gene>
    <name evidence="3" type="ORF">N478_00210</name>
</gene>
<evidence type="ECO:0000313" key="3">
    <source>
        <dbReference type="EMBL" id="KZN70358.1"/>
    </source>
</evidence>
<dbReference type="Proteomes" id="UP000076661">
    <property type="component" value="Unassembled WGS sequence"/>
</dbReference>
<dbReference type="Gene3D" id="1.25.40.10">
    <property type="entry name" value="Tetratricopeptide repeat domain"/>
    <property type="match status" value="1"/>
</dbReference>
<dbReference type="PANTHER" id="PTHR48098:SF6">
    <property type="entry name" value="FERRI-BACILLIBACTIN ESTERASE BESA"/>
    <property type="match status" value="1"/>
</dbReference>
<accession>A0A167PCW2</accession>
<dbReference type="RefSeq" id="WP_063379507.1">
    <property type="nucleotide sequence ID" value="NZ_AUXX01000001.1"/>
</dbReference>
<dbReference type="InterPro" id="IPR011990">
    <property type="entry name" value="TPR-like_helical_dom_sf"/>
</dbReference>
<keyword evidence="2" id="KW-0732">Signal</keyword>
<dbReference type="SUPFAM" id="SSF53474">
    <property type="entry name" value="alpha/beta-Hydrolases"/>
    <property type="match status" value="1"/>
</dbReference>
<reference evidence="3 4" key="1">
    <citation type="submission" date="2013-07" db="EMBL/GenBank/DDBJ databases">
        <title>Comparative Genomic and Metabolomic Analysis of Twelve Strains of Pseudoalteromonas luteoviolacea.</title>
        <authorList>
            <person name="Vynne N.G."/>
            <person name="Mansson M."/>
            <person name="Gram L."/>
        </authorList>
    </citation>
    <scope>NUCLEOTIDE SEQUENCE [LARGE SCALE GENOMIC DNA]</scope>
    <source>
        <strain evidence="3 4">S4060-1</strain>
    </source>
</reference>
<dbReference type="PROSITE" id="PS50005">
    <property type="entry name" value="TPR"/>
    <property type="match status" value="1"/>
</dbReference>
<keyword evidence="1" id="KW-0802">TPR repeat</keyword>
<comment type="caution">
    <text evidence="3">The sequence shown here is derived from an EMBL/GenBank/DDBJ whole genome shotgun (WGS) entry which is preliminary data.</text>
</comment>
<dbReference type="EMBL" id="AUXX01000001">
    <property type="protein sequence ID" value="KZN70358.1"/>
    <property type="molecule type" value="Genomic_DNA"/>
</dbReference>
<dbReference type="Gene3D" id="3.40.50.1820">
    <property type="entry name" value="alpha/beta hydrolase"/>
    <property type="match status" value="1"/>
</dbReference>
<dbReference type="SUPFAM" id="SSF48452">
    <property type="entry name" value="TPR-like"/>
    <property type="match status" value="1"/>
</dbReference>
<protein>
    <submittedName>
        <fullName evidence="3">Uncharacterized protein</fullName>
    </submittedName>
</protein>
<dbReference type="InterPro" id="IPR000801">
    <property type="entry name" value="Esterase-like"/>
</dbReference>
<dbReference type="InterPro" id="IPR050583">
    <property type="entry name" value="Mycobacterial_A85_antigen"/>
</dbReference>
<feature type="repeat" description="TPR" evidence="1">
    <location>
        <begin position="333"/>
        <end position="366"/>
    </location>
</feature>
<dbReference type="PANTHER" id="PTHR48098">
    <property type="entry name" value="ENTEROCHELIN ESTERASE-RELATED"/>
    <property type="match status" value="1"/>
</dbReference>
<dbReference type="InterPro" id="IPR029058">
    <property type="entry name" value="AB_hydrolase_fold"/>
</dbReference>
<dbReference type="AlphaFoldDB" id="A0A167PCW2"/>
<dbReference type="InterPro" id="IPR019734">
    <property type="entry name" value="TPR_rpt"/>
</dbReference>
<feature type="signal peptide" evidence="2">
    <location>
        <begin position="1"/>
        <end position="22"/>
    </location>
</feature>
<feature type="chain" id="PRO_5007891089" evidence="2">
    <location>
        <begin position="23"/>
        <end position="391"/>
    </location>
</feature>
<dbReference type="SMART" id="SM00028">
    <property type="entry name" value="TPR"/>
    <property type="match status" value="2"/>
</dbReference>
<evidence type="ECO:0000256" key="2">
    <source>
        <dbReference type="SAM" id="SignalP"/>
    </source>
</evidence>
<sequence>MFYAKFILTTFLFLLTTSSLLATEQLNITKTLSSKILSEQRTVTILLPDSYYINEQKVFPVLYRLDGKENIPLESAVLNKLHRSGAAPEMIIVAIENTDRARDLAPTVNYDPRGPVGVGGGGDKFLDFIEKELIPEVNRTFRTHDFKVFSGASIGGLLVLHAMQSRPHLFQGHIAYSPAVWWGAHSTLKNVKSFVAKRQTFDNYLYINIGSEAAPMRDIYDELHSFLANNKPHKFKLTADTFDDVPHAMTSAAGVFNAYHNLFLSLIMPSSALTDGVSSIKQYYKQVSFQRAEPTLPEEWVLRGLGYELVDAKDFVGAIEIFKYNIEQNPTMASAYNGLAYAYEQNNQYAQSLEQVNIALEIADKDDDGYEAYLNRKRRLTAAIAKSAGSL</sequence>
<dbReference type="Pfam" id="PF00756">
    <property type="entry name" value="Esterase"/>
    <property type="match status" value="1"/>
</dbReference>
<proteinExistence type="predicted"/>
<dbReference type="Pfam" id="PF14559">
    <property type="entry name" value="TPR_19"/>
    <property type="match status" value="1"/>
</dbReference>
<evidence type="ECO:0000256" key="1">
    <source>
        <dbReference type="PROSITE-ProRule" id="PRU00339"/>
    </source>
</evidence>